<dbReference type="InterPro" id="IPR029069">
    <property type="entry name" value="HotDog_dom_sf"/>
</dbReference>
<name>A0A1I0MNN7_9EURY</name>
<accession>A0A1I0MNN7</accession>
<dbReference type="PANTHER" id="PTHR43240">
    <property type="entry name" value="1,4-DIHYDROXY-2-NAPHTHOYL-COA THIOESTERASE 1"/>
    <property type="match status" value="1"/>
</dbReference>
<protein>
    <submittedName>
        <fullName evidence="3">Uncharacterized domain 1-containing protein</fullName>
    </submittedName>
</protein>
<evidence type="ECO:0000313" key="4">
    <source>
        <dbReference type="Proteomes" id="UP000198518"/>
    </source>
</evidence>
<evidence type="ECO:0000313" key="3">
    <source>
        <dbReference type="EMBL" id="SEV89470.1"/>
    </source>
</evidence>
<dbReference type="Gene3D" id="3.10.129.10">
    <property type="entry name" value="Hotdog Thioesterase"/>
    <property type="match status" value="1"/>
</dbReference>
<keyword evidence="1" id="KW-0378">Hydrolase</keyword>
<keyword evidence="4" id="KW-1185">Reference proteome</keyword>
<dbReference type="InterPro" id="IPR003736">
    <property type="entry name" value="PAAI_dom"/>
</dbReference>
<dbReference type="EMBL" id="FOJA01000001">
    <property type="protein sequence ID" value="SEV89470.1"/>
    <property type="molecule type" value="Genomic_DNA"/>
</dbReference>
<proteinExistence type="predicted"/>
<dbReference type="STRING" id="355548.SAMN04487945_0195"/>
<feature type="domain" description="Thioesterase" evidence="2">
    <location>
        <begin position="79"/>
        <end position="149"/>
    </location>
</feature>
<evidence type="ECO:0000259" key="2">
    <source>
        <dbReference type="Pfam" id="PF03061"/>
    </source>
</evidence>
<sequence length="176" mass="18633">MYSPYVAALVLGGLMRDAVGFGSMTAFDADDARAFIQSYVDDHGFLSFLDLSVESVDDGEMTMRVPYHEKLTNHGPGRGDVHGGIAATLIDTAGGLAVRTALDDPVDAGVATIDLNVSYLRPARGDLVAEAEIVRVGSTVGVAEVTVEAHPTEDDDRDEATEVAVGRGSFRVFRSD</sequence>
<dbReference type="AlphaFoldDB" id="A0A1I0MNN7"/>
<organism evidence="3 4">
    <name type="scientific">Halobacterium jilantaiense</name>
    <dbReference type="NCBI Taxonomy" id="355548"/>
    <lineage>
        <taxon>Archaea</taxon>
        <taxon>Methanobacteriati</taxon>
        <taxon>Methanobacteriota</taxon>
        <taxon>Stenosarchaea group</taxon>
        <taxon>Halobacteria</taxon>
        <taxon>Halobacteriales</taxon>
        <taxon>Halobacteriaceae</taxon>
        <taxon>Halobacterium</taxon>
    </lineage>
</organism>
<dbReference type="InterPro" id="IPR006683">
    <property type="entry name" value="Thioestr_dom"/>
</dbReference>
<dbReference type="PANTHER" id="PTHR43240:SF20">
    <property type="entry name" value="MEDIUM_LONG-CHAIN ACYL-COA THIOESTERASE YIGI"/>
    <property type="match status" value="1"/>
</dbReference>
<evidence type="ECO:0000256" key="1">
    <source>
        <dbReference type="ARBA" id="ARBA00022801"/>
    </source>
</evidence>
<dbReference type="SUPFAM" id="SSF54637">
    <property type="entry name" value="Thioesterase/thiol ester dehydrase-isomerase"/>
    <property type="match status" value="1"/>
</dbReference>
<reference evidence="3 4" key="1">
    <citation type="submission" date="2016-10" db="EMBL/GenBank/DDBJ databases">
        <authorList>
            <person name="de Groot N.N."/>
        </authorList>
    </citation>
    <scope>NUCLEOTIDE SEQUENCE [LARGE SCALE GENOMIC DNA]</scope>
    <source>
        <strain evidence="3 4">CGMCC 1.5337</strain>
    </source>
</reference>
<gene>
    <name evidence="3" type="ORF">SAMN04487945_0195</name>
</gene>
<dbReference type="GO" id="GO:0016787">
    <property type="term" value="F:hydrolase activity"/>
    <property type="evidence" value="ECO:0007669"/>
    <property type="project" value="UniProtKB-KW"/>
</dbReference>
<dbReference type="Pfam" id="PF03061">
    <property type="entry name" value="4HBT"/>
    <property type="match status" value="1"/>
</dbReference>
<dbReference type="NCBIfam" id="TIGR00369">
    <property type="entry name" value="unchar_dom_1"/>
    <property type="match status" value="1"/>
</dbReference>
<dbReference type="Proteomes" id="UP000198518">
    <property type="component" value="Unassembled WGS sequence"/>
</dbReference>
<dbReference type="CDD" id="cd03443">
    <property type="entry name" value="PaaI_thioesterase"/>
    <property type="match status" value="1"/>
</dbReference>